<name>G3MI84_AMBMU</name>
<evidence type="ECO:0000256" key="2">
    <source>
        <dbReference type="SAM" id="Phobius"/>
    </source>
</evidence>
<dbReference type="GO" id="GO:0030682">
    <property type="term" value="P:symbiont-mediated perturbation of host defenses"/>
    <property type="evidence" value="ECO:0007669"/>
    <property type="project" value="InterPro"/>
</dbReference>
<feature type="transmembrane region" description="Helical" evidence="2">
    <location>
        <begin position="30"/>
        <end position="49"/>
    </location>
</feature>
<keyword evidence="2" id="KW-1133">Transmembrane helix</keyword>
<accession>G3MI84</accession>
<dbReference type="InterPro" id="IPR012674">
    <property type="entry name" value="Calycin"/>
</dbReference>
<organism evidence="3">
    <name type="scientific">Amblyomma maculatum</name>
    <name type="common">Gulf Coast tick</name>
    <dbReference type="NCBI Taxonomy" id="34609"/>
    <lineage>
        <taxon>Eukaryota</taxon>
        <taxon>Metazoa</taxon>
        <taxon>Ecdysozoa</taxon>
        <taxon>Arthropoda</taxon>
        <taxon>Chelicerata</taxon>
        <taxon>Arachnida</taxon>
        <taxon>Acari</taxon>
        <taxon>Parasitiformes</taxon>
        <taxon>Ixodida</taxon>
        <taxon>Ixodoidea</taxon>
        <taxon>Ixodidae</taxon>
        <taxon>Amblyomminae</taxon>
        <taxon>Amblyomma</taxon>
    </lineage>
</organism>
<reference evidence="3" key="1">
    <citation type="journal article" date="2011" name="PLoS ONE">
        <title>A deep insight into the sialotranscriptome of the gulf coast tick, Amblyomma maculatum.</title>
        <authorList>
            <person name="Karim S."/>
            <person name="Singh P."/>
            <person name="Ribeiro J.M."/>
        </authorList>
    </citation>
    <scope>NUCLEOTIDE SEQUENCE</scope>
    <source>
        <tissue evidence="3">Salivary gland</tissue>
    </source>
</reference>
<dbReference type="EMBL" id="JO841585">
    <property type="protein sequence ID" value="AEO33202.1"/>
    <property type="molecule type" value="mRNA"/>
</dbReference>
<dbReference type="InterPro" id="IPR002970">
    <property type="entry name" value="Tick_his-bd"/>
</dbReference>
<proteinExistence type="evidence at transcript level"/>
<keyword evidence="2" id="KW-0812">Transmembrane</keyword>
<dbReference type="SUPFAM" id="SSF50814">
    <property type="entry name" value="Lipocalins"/>
    <property type="match status" value="1"/>
</dbReference>
<protein>
    <recommendedName>
        <fullName evidence="4">Lipocalin/cytosolic fatty-acid binding domain-containing protein</fullName>
    </recommendedName>
</protein>
<evidence type="ECO:0000313" key="3">
    <source>
        <dbReference type="EMBL" id="AEO33202.1"/>
    </source>
</evidence>
<evidence type="ECO:0000256" key="1">
    <source>
        <dbReference type="SAM" id="MobiDB-lite"/>
    </source>
</evidence>
<keyword evidence="2" id="KW-0472">Membrane</keyword>
<feature type="non-terminal residue" evidence="3">
    <location>
        <position position="1"/>
    </location>
</feature>
<dbReference type="AlphaFoldDB" id="G3MI84"/>
<dbReference type="GO" id="GO:0043176">
    <property type="term" value="F:amine binding"/>
    <property type="evidence" value="ECO:0007669"/>
    <property type="project" value="InterPro"/>
</dbReference>
<evidence type="ECO:0008006" key="4">
    <source>
        <dbReference type="Google" id="ProtNLM"/>
    </source>
</evidence>
<dbReference type="Pfam" id="PF02098">
    <property type="entry name" value="His_binding"/>
    <property type="match status" value="1"/>
</dbReference>
<dbReference type="Gene3D" id="2.40.128.20">
    <property type="match status" value="1"/>
</dbReference>
<sequence length="246" mass="27888">GVIVSFLRCGQERVEGWQSEVCRSSDNALVVRRIASTMLIYLIALVWFINTFHEVTAGQPYGETRMDYEKQYFRYQDILKVFNTSRKQWLYGANFEIRPQYQDYKCVNFKKDNVSLSELNFTAHYLENSQPGSTHLYGKLSKDNNGDDEKSDLRTGPNSIEVSLKPGAAPGTLFRLIYSDGEKCSILRVPSEESGYGCIVLLTIRSVKTGLPRPCNTTYLNACGAQRTFYKVFDDSCKLTENPAGC</sequence>
<feature type="compositionally biased region" description="Basic and acidic residues" evidence="1">
    <location>
        <begin position="140"/>
        <end position="153"/>
    </location>
</feature>
<feature type="region of interest" description="Disordered" evidence="1">
    <location>
        <begin position="136"/>
        <end position="157"/>
    </location>
</feature>